<proteinExistence type="predicted"/>
<feature type="region of interest" description="Disordered" evidence="2">
    <location>
        <begin position="301"/>
        <end position="356"/>
    </location>
</feature>
<feature type="coiled-coil region" evidence="1">
    <location>
        <begin position="387"/>
        <end position="458"/>
    </location>
</feature>
<feature type="region of interest" description="Disordered" evidence="2">
    <location>
        <begin position="458"/>
        <end position="478"/>
    </location>
</feature>
<dbReference type="AlphaFoldDB" id="A0A9P3UI96"/>
<keyword evidence="1" id="KW-0175">Coiled coil</keyword>
<evidence type="ECO:0000256" key="1">
    <source>
        <dbReference type="SAM" id="Coils"/>
    </source>
</evidence>
<evidence type="ECO:0000256" key="2">
    <source>
        <dbReference type="SAM" id="MobiDB-lite"/>
    </source>
</evidence>
<feature type="compositionally biased region" description="Low complexity" evidence="2">
    <location>
        <begin position="807"/>
        <end position="816"/>
    </location>
</feature>
<feature type="compositionally biased region" description="Polar residues" evidence="2">
    <location>
        <begin position="779"/>
        <end position="788"/>
    </location>
</feature>
<feature type="compositionally biased region" description="Low complexity" evidence="2">
    <location>
        <begin position="548"/>
        <end position="564"/>
    </location>
</feature>
<name>A0A9P3UI96_LYOSH</name>
<dbReference type="OrthoDB" id="428577at2759"/>
<gene>
    <name evidence="3" type="ORF">LshimejAT787_0107810</name>
</gene>
<evidence type="ECO:0000313" key="3">
    <source>
        <dbReference type="EMBL" id="GLB33897.1"/>
    </source>
</evidence>
<feature type="compositionally biased region" description="Polar residues" evidence="2">
    <location>
        <begin position="303"/>
        <end position="320"/>
    </location>
</feature>
<feature type="compositionally biased region" description="Basic and acidic residues" evidence="2">
    <location>
        <begin position="42"/>
        <end position="57"/>
    </location>
</feature>
<reference evidence="3" key="1">
    <citation type="submission" date="2022-07" db="EMBL/GenBank/DDBJ databases">
        <title>The genome of Lyophyllum shimeji provides insight into the initial evolution of ectomycorrhizal fungal genome.</title>
        <authorList>
            <person name="Kobayashi Y."/>
            <person name="Shibata T."/>
            <person name="Hirakawa H."/>
            <person name="Shigenobu S."/>
            <person name="Nishiyama T."/>
            <person name="Yamada A."/>
            <person name="Hasebe M."/>
            <person name="Kawaguchi M."/>
        </authorList>
    </citation>
    <scope>NUCLEOTIDE SEQUENCE</scope>
    <source>
        <strain evidence="3">AT787</strain>
    </source>
</reference>
<evidence type="ECO:0000313" key="4">
    <source>
        <dbReference type="Proteomes" id="UP001063166"/>
    </source>
</evidence>
<feature type="compositionally biased region" description="Polar residues" evidence="2">
    <location>
        <begin position="529"/>
        <end position="539"/>
    </location>
</feature>
<feature type="compositionally biased region" description="Acidic residues" evidence="2">
    <location>
        <begin position="99"/>
        <end position="111"/>
    </location>
</feature>
<dbReference type="Proteomes" id="UP001063166">
    <property type="component" value="Unassembled WGS sequence"/>
</dbReference>
<feature type="compositionally biased region" description="Low complexity" evidence="2">
    <location>
        <begin position="749"/>
        <end position="762"/>
    </location>
</feature>
<accession>A0A9P3UI96</accession>
<feature type="compositionally biased region" description="Low complexity" evidence="2">
    <location>
        <begin position="27"/>
        <end position="37"/>
    </location>
</feature>
<sequence>MRRFASVFASRRDKQPPPPLVTDHAHSSASSSSGSASLYLHTPDDDQHHLEVVDRRSSSKKSWKAWLKGSPKPPLPPPTKHWQNPTPIPDWTSPHELDDTQSEPSVEDDQAPQDPCKIFVTLVKNSLVPPPIPPSPFAHRSDAPLIFPRSVNPASNLPRFQSLASTAFKRRLLARLEADNRPLTPVEQASISSLASRRVSALVPVARPPHPFNESAPSRTTVISLSSPGLTRWISRPCFEERYVVFVPQEDGAILRKPVSGTASAVAALEFSEALEAMVDFDQQDIPPPSSSLFIEVPPPVSETVSAPPSASGHTRTSPHITVPSPLRNEHNPPPPPPTLVVSQSAPPAVPAPAAAADPLVKRGVRFAEDDKDDVIPIGYVLRMKKRREEKARFLQAEQQRRQLAEERRRIEAERRRRDAERAAWEAERRAWEEEKRAMEEERRLRKYAEEVAAARLRRESQRAGGVPALQGTENNGFLGNGGSAAGFFPSSVSSSASERNKAAAHRQSRAMYQDAPALGPRREASEPNLPTITRTGPSTPAVPITYSHSSSHSHSPGSSCPPSVRGTPPSVESSLSLPGAHSPAMYSSQEEPSSSEDVKAAVAAAAMRAKRNSFASTMSRNNSSGSLGGSYPAWTGSNHSLNMMVTPVPPVPVMPMQMQMMPVPAFVMMDTPLLPPTPPFMMQRYPRQSGSARSTGSGAASFKGRLPSSQNSSREKVNVVNGMRPSGAVSPSGHPPRSASFPRPEYRPSSSSTPTSPQKSSQHGHGSTSGEPRRASMPATSPGGQQHHSGRPRQHSDQRPPHPQHSHSQPSSMPRVTSSQHLQLPSPWTGIPTQSGALPNAHAMPPRQHSQSSMRGGTTSTKAKRQTMIS</sequence>
<feature type="region of interest" description="Disordered" evidence="2">
    <location>
        <begin position="1"/>
        <end position="112"/>
    </location>
</feature>
<comment type="caution">
    <text evidence="3">The sequence shown here is derived from an EMBL/GenBank/DDBJ whole genome shotgun (WGS) entry which is preliminary data.</text>
</comment>
<dbReference type="EMBL" id="BRPK01000001">
    <property type="protein sequence ID" value="GLB33897.1"/>
    <property type="molecule type" value="Genomic_DNA"/>
</dbReference>
<feature type="compositionally biased region" description="Low complexity" evidence="2">
    <location>
        <begin position="690"/>
        <end position="702"/>
    </location>
</feature>
<organism evidence="3 4">
    <name type="scientific">Lyophyllum shimeji</name>
    <name type="common">Hon-shimeji</name>
    <name type="synonym">Tricholoma shimeji</name>
    <dbReference type="NCBI Taxonomy" id="47721"/>
    <lineage>
        <taxon>Eukaryota</taxon>
        <taxon>Fungi</taxon>
        <taxon>Dikarya</taxon>
        <taxon>Basidiomycota</taxon>
        <taxon>Agaricomycotina</taxon>
        <taxon>Agaricomycetes</taxon>
        <taxon>Agaricomycetidae</taxon>
        <taxon>Agaricales</taxon>
        <taxon>Tricholomatineae</taxon>
        <taxon>Lyophyllaceae</taxon>
        <taxon>Lyophyllum</taxon>
    </lineage>
</organism>
<keyword evidence="4" id="KW-1185">Reference proteome</keyword>
<feature type="region of interest" description="Disordered" evidence="2">
    <location>
        <begin position="679"/>
        <end position="871"/>
    </location>
</feature>
<protein>
    <submittedName>
        <fullName evidence="3">Uncharacterized protein</fullName>
    </submittedName>
</protein>
<feature type="region of interest" description="Disordered" evidence="2">
    <location>
        <begin position="491"/>
        <end position="598"/>
    </location>
</feature>
<feature type="compositionally biased region" description="Polar residues" evidence="2">
    <location>
        <begin position="849"/>
        <end position="871"/>
    </location>
</feature>